<dbReference type="Gene3D" id="1.20.81.30">
    <property type="entry name" value="Type II secretion system (T2SS), domain F"/>
    <property type="match status" value="2"/>
</dbReference>
<dbReference type="GO" id="GO:0005886">
    <property type="term" value="C:plasma membrane"/>
    <property type="evidence" value="ECO:0007669"/>
    <property type="project" value="UniProtKB-SubCell"/>
</dbReference>
<evidence type="ECO:0000256" key="2">
    <source>
        <dbReference type="ARBA" id="ARBA00005745"/>
    </source>
</evidence>
<sequence>MKLHFIYRYNALTYQGKWLSGNVVAQSKHEVIDQLIQQQKLPVKIRLYRVIIFQNSDKQYRIQLLEQLALLLHSGLALLPALTLLKEECRYLHWQCVLNDIIFHLNQGGALSKQLSRYPLYFPANLTHFIYIGEESGKLDEVLLLQTTQLKNQRDLIKKIIKAFQYPLFLLLTLIVITISMLIYVLPEYQSLYSAFNTELPMLTLTLIRCSQWFSQYSLIILLFILIISYSYYTIKHHSAKFRDIEQRCWLNLPYLGVLLRYHQLHIIFQIMTITQQAGLPLLQGLKIITEQLTHSLYQRALTDMIAHITQGKSLSSFMRHNPLFPPICYQLISSAENSGQLQFFCQQLTHWFYHQLEERLDSVKTWLEPILMTLIALITGTLIIAMYLPVLQLGDTIH</sequence>
<dbReference type="InterPro" id="IPR003004">
    <property type="entry name" value="GspF/PilC"/>
</dbReference>
<evidence type="ECO:0000256" key="1">
    <source>
        <dbReference type="ARBA" id="ARBA00004429"/>
    </source>
</evidence>
<evidence type="ECO:0000259" key="8">
    <source>
        <dbReference type="Pfam" id="PF00482"/>
    </source>
</evidence>
<evidence type="ECO:0000256" key="3">
    <source>
        <dbReference type="ARBA" id="ARBA00022475"/>
    </source>
</evidence>
<keyword evidence="3" id="KW-1003">Cell membrane</keyword>
<feature type="domain" description="Type II secretion system protein GspF" evidence="8">
    <location>
        <begin position="65"/>
        <end position="187"/>
    </location>
</feature>
<evidence type="ECO:0000256" key="7">
    <source>
        <dbReference type="ARBA" id="ARBA00023136"/>
    </source>
</evidence>
<dbReference type="OMA" id="TRQMATM"/>
<dbReference type="InterPro" id="IPR042094">
    <property type="entry name" value="T2SS_GspF_sf"/>
</dbReference>
<dbReference type="GeneID" id="6802493"/>
<keyword evidence="5" id="KW-0812">Transmembrane</keyword>
<dbReference type="InterPro" id="IPR018076">
    <property type="entry name" value="T2SS_GspF_dom"/>
</dbReference>
<comment type="similarity">
    <text evidence="2">Belongs to the GSP F family.</text>
</comment>
<protein>
    <submittedName>
        <fullName evidence="9">Type II secretion system F family protein</fullName>
    </submittedName>
</protein>
<comment type="subcellular location">
    <subcellularLocation>
        <location evidence="1">Cell inner membrane</location>
        <topology evidence="1">Multi-pass membrane protein</topology>
    </subcellularLocation>
</comment>
<dbReference type="PRINTS" id="PR00812">
    <property type="entry name" value="BCTERIALGSPF"/>
</dbReference>
<dbReference type="GO" id="GO:0015628">
    <property type="term" value="P:protein secretion by the type II secretion system"/>
    <property type="evidence" value="ECO:0007669"/>
    <property type="project" value="TreeGrafter"/>
</dbReference>
<evidence type="ECO:0000313" key="9">
    <source>
        <dbReference type="EMBL" id="QLJ18148.1"/>
    </source>
</evidence>
<dbReference type="PANTHER" id="PTHR30012:SF7">
    <property type="entry name" value="PROTEIN TRANSPORT PROTEIN HOFC HOMOLOG"/>
    <property type="match status" value="1"/>
</dbReference>
<proteinExistence type="inferred from homology"/>
<reference evidence="9" key="1">
    <citation type="submission" date="2020-07" db="EMBL/GenBank/DDBJ databases">
        <title>Hypervirulent multi-drug resistant Proteus mirabilis strain with mosaic plasmid.</title>
        <authorList>
            <person name="Shelenkov A."/>
            <person name="Mikhaylova Y.V."/>
            <person name="Yanushevich Y.G."/>
            <person name="Petrova L."/>
            <person name="Fomina V."/>
            <person name="Zamyatin M."/>
            <person name="Shagin D."/>
        </authorList>
    </citation>
    <scope>NUCLEOTIDE SEQUENCE</scope>
    <source>
        <strain evidence="9">CriePir89</strain>
    </source>
</reference>
<dbReference type="AlphaFoldDB" id="A0A7D5W5N3"/>
<keyword evidence="7" id="KW-0472">Membrane</keyword>
<accession>A0A7D5W5N3</accession>
<evidence type="ECO:0000256" key="4">
    <source>
        <dbReference type="ARBA" id="ARBA00022519"/>
    </source>
</evidence>
<name>A0A7D5W5N3_PROMI</name>
<dbReference type="Pfam" id="PF00482">
    <property type="entry name" value="T2SSF"/>
    <property type="match status" value="2"/>
</dbReference>
<dbReference type="KEGG" id="pvl:AOB99_12090"/>
<feature type="domain" description="Type II secretion system protein GspF" evidence="8">
    <location>
        <begin position="271"/>
        <end position="390"/>
    </location>
</feature>
<keyword evidence="6" id="KW-1133">Transmembrane helix</keyword>
<keyword evidence="4" id="KW-0997">Cell inner membrane</keyword>
<organism evidence="9">
    <name type="scientific">Proteus mirabilis</name>
    <dbReference type="NCBI Taxonomy" id="584"/>
    <lineage>
        <taxon>Bacteria</taxon>
        <taxon>Pseudomonadati</taxon>
        <taxon>Pseudomonadota</taxon>
        <taxon>Gammaproteobacteria</taxon>
        <taxon>Enterobacterales</taxon>
        <taxon>Morganellaceae</taxon>
        <taxon>Proteus</taxon>
    </lineage>
</organism>
<evidence type="ECO:0000256" key="5">
    <source>
        <dbReference type="ARBA" id="ARBA00022692"/>
    </source>
</evidence>
<dbReference type="RefSeq" id="WP_012368229.1">
    <property type="nucleotide sequence ID" value="NZ_AP026827.1"/>
</dbReference>
<dbReference type="EMBL" id="CP059056">
    <property type="protein sequence ID" value="QLJ18148.1"/>
    <property type="molecule type" value="Genomic_DNA"/>
</dbReference>
<gene>
    <name evidence="9" type="ORF">HZ283_13980</name>
</gene>
<dbReference type="PANTHER" id="PTHR30012">
    <property type="entry name" value="GENERAL SECRETION PATHWAY PROTEIN"/>
    <property type="match status" value="1"/>
</dbReference>
<evidence type="ECO:0000256" key="6">
    <source>
        <dbReference type="ARBA" id="ARBA00022989"/>
    </source>
</evidence>